<dbReference type="RefSeq" id="WP_105041716.1">
    <property type="nucleotide sequence ID" value="NZ_MQWA01000001.1"/>
</dbReference>
<dbReference type="EMBL" id="MQWA01000001">
    <property type="protein sequence ID" value="PQJ27233.1"/>
    <property type="molecule type" value="Genomic_DNA"/>
</dbReference>
<name>A0A2S7TZ30_9BACT</name>
<feature type="signal peptide" evidence="1">
    <location>
        <begin position="1"/>
        <end position="27"/>
    </location>
</feature>
<keyword evidence="4" id="KW-1185">Reference proteome</keyword>
<organism evidence="3 4">
    <name type="scientific">Rubritalea profundi</name>
    <dbReference type="NCBI Taxonomy" id="1658618"/>
    <lineage>
        <taxon>Bacteria</taxon>
        <taxon>Pseudomonadati</taxon>
        <taxon>Verrucomicrobiota</taxon>
        <taxon>Verrucomicrobiia</taxon>
        <taxon>Verrucomicrobiales</taxon>
        <taxon>Rubritaleaceae</taxon>
        <taxon>Rubritalea</taxon>
    </lineage>
</organism>
<dbReference type="Gene3D" id="2.120.10.30">
    <property type="entry name" value="TolB, C-terminal domain"/>
    <property type="match status" value="1"/>
</dbReference>
<dbReference type="Gene3D" id="1.25.10.10">
    <property type="entry name" value="Leucine-rich Repeat Variant"/>
    <property type="match status" value="1"/>
</dbReference>
<dbReference type="SUPFAM" id="SSF48371">
    <property type="entry name" value="ARM repeat"/>
    <property type="match status" value="1"/>
</dbReference>
<dbReference type="Pfam" id="PF23500">
    <property type="entry name" value="DUF7133"/>
    <property type="match status" value="1"/>
</dbReference>
<dbReference type="Proteomes" id="UP000239907">
    <property type="component" value="Unassembled WGS sequence"/>
</dbReference>
<evidence type="ECO:0000313" key="4">
    <source>
        <dbReference type="Proteomes" id="UP000239907"/>
    </source>
</evidence>
<dbReference type="InterPro" id="IPR011042">
    <property type="entry name" value="6-blade_b-propeller_TolB-like"/>
</dbReference>
<feature type="chain" id="PRO_5015448453" description="DUF7133 domain-containing protein" evidence="1">
    <location>
        <begin position="28"/>
        <end position="641"/>
    </location>
</feature>
<protein>
    <recommendedName>
        <fullName evidence="2">DUF7133 domain-containing protein</fullName>
    </recommendedName>
</protein>
<dbReference type="SUPFAM" id="SSF50952">
    <property type="entry name" value="Soluble quinoprotein glucose dehydrogenase"/>
    <property type="match status" value="1"/>
</dbReference>
<evidence type="ECO:0000256" key="1">
    <source>
        <dbReference type="SAM" id="SignalP"/>
    </source>
</evidence>
<keyword evidence="1" id="KW-0732">Signal</keyword>
<dbReference type="InterPro" id="IPR016024">
    <property type="entry name" value="ARM-type_fold"/>
</dbReference>
<sequence length="641" mass="70906">MKPKYYSTLFQFTIAAVLSASLLTVFAVTDADVSVIEGTANPKPLPVVDADKALISTIKYPEGMTATVFAREPYVKDPTAISIDEQNRVYIAETHRFARGVEDNRRNGHWTGDDYALTSTAERLAMYKKYADKKPLSYYTEFSEKIRVIEDTNGDGKADLNKIYAEGFNNPLDGTAAGVMALDGKVYFACIPNVWMLEDTNGDLVADKRESLQEGYGISVSLSGHDLNGFALGPDNRIYFTIGDRAYNLKTKDGRHLYSQYEGAAFRMERDGSGLEVVHSGLRNPKEIAFDRFGNVFSVDNNMDMGDEARVVDIIEGAYSGWHRGHQAFPYFTNLVYGTRRHDTNWMKEGHWDMNSKLRPRAILRPSGFLTKGPSGLAYNPGTGLAEKWDNHFFVCDFTGSGSAVIGFRMEPDGAGFKIERSENFVSGLLNTDIEFGYDGKAYISDYVGSWPTHGFGNIFTFHDPKELAKPETKEVRGLFAEGFAKLNTEKLAKLLRHPDMRVRLRSQFALAENMENRSVFIAATQPSEPITTQLHGVWGLGNLARLKNDTASAKQLAALCSAADARVRGQAVKTLGDSGYKAGIKTATKLLTDTDPRTQMLAAIAVGKLGNKAQVPALMALVEKNNDQDEYLRHGAVQGW</sequence>
<evidence type="ECO:0000259" key="2">
    <source>
        <dbReference type="Pfam" id="PF23500"/>
    </source>
</evidence>
<proteinExistence type="predicted"/>
<feature type="domain" description="DUF7133" evidence="2">
    <location>
        <begin position="55"/>
        <end position="428"/>
    </location>
</feature>
<dbReference type="InterPro" id="IPR055557">
    <property type="entry name" value="DUF7133"/>
</dbReference>
<comment type="caution">
    <text evidence="3">The sequence shown here is derived from an EMBL/GenBank/DDBJ whole genome shotgun (WGS) entry which is preliminary data.</text>
</comment>
<dbReference type="PANTHER" id="PTHR33546">
    <property type="entry name" value="LARGE, MULTIFUNCTIONAL SECRETED PROTEIN-RELATED"/>
    <property type="match status" value="1"/>
</dbReference>
<gene>
    <name evidence="3" type="ORF">BSZ32_01115</name>
</gene>
<accession>A0A2S7TZ30</accession>
<dbReference type="OrthoDB" id="9770043at2"/>
<dbReference type="InterPro" id="IPR011041">
    <property type="entry name" value="Quinoprot_gluc/sorb_DH_b-prop"/>
</dbReference>
<dbReference type="AlphaFoldDB" id="A0A2S7TZ30"/>
<dbReference type="InterPro" id="IPR011989">
    <property type="entry name" value="ARM-like"/>
</dbReference>
<reference evidence="3 4" key="1">
    <citation type="submission" date="2016-12" db="EMBL/GenBank/DDBJ databases">
        <title>Study of bacterial adaptation to deep sea.</title>
        <authorList>
            <person name="Song J."/>
            <person name="Yoshizawa S."/>
            <person name="Kogure K."/>
        </authorList>
    </citation>
    <scope>NUCLEOTIDE SEQUENCE [LARGE SCALE GENOMIC DNA]</scope>
    <source>
        <strain evidence="3 4">SAORIC-165</strain>
    </source>
</reference>
<dbReference type="Pfam" id="PF13646">
    <property type="entry name" value="HEAT_2"/>
    <property type="match status" value="1"/>
</dbReference>
<evidence type="ECO:0000313" key="3">
    <source>
        <dbReference type="EMBL" id="PQJ27233.1"/>
    </source>
</evidence>
<dbReference type="PANTHER" id="PTHR33546:SF1">
    <property type="entry name" value="LARGE, MULTIFUNCTIONAL SECRETED PROTEIN"/>
    <property type="match status" value="1"/>
</dbReference>